<dbReference type="InterPro" id="IPR050861">
    <property type="entry name" value="Dihydroxyacetone_Kinase"/>
</dbReference>
<dbReference type="InterPro" id="IPR004006">
    <property type="entry name" value="DhaK_dom"/>
</dbReference>
<gene>
    <name evidence="2" type="primary">dhaK_2</name>
    <name evidence="2" type="ORF">GCM10009554_59330</name>
</gene>
<dbReference type="GO" id="GO:0016301">
    <property type="term" value="F:kinase activity"/>
    <property type="evidence" value="ECO:0007669"/>
    <property type="project" value="UniProtKB-KW"/>
</dbReference>
<protein>
    <submittedName>
        <fullName evidence="2">Dihydroxyacetone kinase subunit DhaK</fullName>
    </submittedName>
</protein>
<sequence length="331" mass="35166">MKKFVNDPKNFVPEMLKGIALANPNSLRYVPEYNLIMRADAPSPDKVSIVQGSGSGHEPAHVMVVGKGMLDAACPGDVFAAPPMDYVLETSKLLASPKGVLHLVNNYTGDRMAFDMGREMAEADGVTIKTLMVDDDVAVADSTYTVGRRGVAGNFFVIKAVGAASESGADLDELVRIGEKVNSVTRTMGMALTSCTPPAKGSPLFELGDDEMEIGVGIHGEPGRRREKLADADTIIDELLEAVVTDLPYERGDNVALMINGLGGTPISELYILYGRAHEQLAGRGITVGRSYVGEYCTSLDMAGASVTLVKLDDEITSLLAAPAEVAVRVF</sequence>
<dbReference type="PANTHER" id="PTHR28629">
    <property type="entry name" value="TRIOKINASE/FMN CYCLASE"/>
    <property type="match status" value="1"/>
</dbReference>
<comment type="caution">
    <text evidence="2">The sequence shown here is derived from an EMBL/GenBank/DDBJ whole genome shotgun (WGS) entry which is preliminary data.</text>
</comment>
<dbReference type="PANTHER" id="PTHR28629:SF4">
    <property type="entry name" value="TRIOKINASE_FMN CYCLASE"/>
    <property type="match status" value="1"/>
</dbReference>
<dbReference type="Proteomes" id="UP001500542">
    <property type="component" value="Unassembled WGS sequence"/>
</dbReference>
<keyword evidence="2" id="KW-0418">Kinase</keyword>
<dbReference type="Gene3D" id="3.40.50.10440">
    <property type="entry name" value="Dihydroxyacetone kinase, domain 1"/>
    <property type="match status" value="1"/>
</dbReference>
<reference evidence="3" key="1">
    <citation type="journal article" date="2019" name="Int. J. Syst. Evol. Microbiol.">
        <title>The Global Catalogue of Microorganisms (GCM) 10K type strain sequencing project: providing services to taxonomists for standard genome sequencing and annotation.</title>
        <authorList>
            <consortium name="The Broad Institute Genomics Platform"/>
            <consortium name="The Broad Institute Genome Sequencing Center for Infectious Disease"/>
            <person name="Wu L."/>
            <person name="Ma J."/>
        </authorList>
    </citation>
    <scope>NUCLEOTIDE SEQUENCE [LARGE SCALE GENOMIC DNA]</scope>
    <source>
        <strain evidence="3">JCM 10977</strain>
    </source>
</reference>
<dbReference type="SUPFAM" id="SSF82549">
    <property type="entry name" value="DAK1/DegV-like"/>
    <property type="match status" value="1"/>
</dbReference>
<evidence type="ECO:0000313" key="2">
    <source>
        <dbReference type="EMBL" id="GAA0954079.1"/>
    </source>
</evidence>
<evidence type="ECO:0000313" key="3">
    <source>
        <dbReference type="Proteomes" id="UP001500542"/>
    </source>
</evidence>
<dbReference type="EMBL" id="BAAAHK010000016">
    <property type="protein sequence ID" value="GAA0954079.1"/>
    <property type="molecule type" value="Genomic_DNA"/>
</dbReference>
<dbReference type="Gene3D" id="3.30.1180.20">
    <property type="entry name" value="Dihydroxyacetone kinase, domain 2"/>
    <property type="match status" value="1"/>
</dbReference>
<evidence type="ECO:0000259" key="1">
    <source>
        <dbReference type="PROSITE" id="PS51481"/>
    </source>
</evidence>
<name>A0ABP4BS05_9ACTN</name>
<dbReference type="PROSITE" id="PS51481">
    <property type="entry name" value="DHAK"/>
    <property type="match status" value="1"/>
</dbReference>
<dbReference type="RefSeq" id="WP_343977432.1">
    <property type="nucleotide sequence ID" value="NZ_BAAAHK010000016.1"/>
</dbReference>
<dbReference type="Pfam" id="PF02733">
    <property type="entry name" value="Dak1"/>
    <property type="match status" value="1"/>
</dbReference>
<keyword evidence="3" id="KW-1185">Reference proteome</keyword>
<dbReference type="InterPro" id="IPR012736">
    <property type="entry name" value="DhaK_1"/>
</dbReference>
<feature type="domain" description="DhaK" evidence="1">
    <location>
        <begin position="7"/>
        <end position="330"/>
    </location>
</feature>
<proteinExistence type="predicted"/>
<keyword evidence="2" id="KW-0808">Transferase</keyword>
<accession>A0ABP4BS05</accession>
<organism evidence="2 3">
    <name type="scientific">Kribbella koreensis</name>
    <dbReference type="NCBI Taxonomy" id="57909"/>
    <lineage>
        <taxon>Bacteria</taxon>
        <taxon>Bacillati</taxon>
        <taxon>Actinomycetota</taxon>
        <taxon>Actinomycetes</taxon>
        <taxon>Propionibacteriales</taxon>
        <taxon>Kribbellaceae</taxon>
        <taxon>Kribbella</taxon>
    </lineage>
</organism>
<dbReference type="NCBIfam" id="TIGR02363">
    <property type="entry name" value="dhaK1"/>
    <property type="match status" value="1"/>
</dbReference>